<organism evidence="1 2">
    <name type="scientific">Alcanivorax jadensis T9</name>
    <dbReference type="NCBI Taxonomy" id="1177181"/>
    <lineage>
        <taxon>Bacteria</taxon>
        <taxon>Pseudomonadati</taxon>
        <taxon>Pseudomonadota</taxon>
        <taxon>Gammaproteobacteria</taxon>
        <taxon>Oceanospirillales</taxon>
        <taxon>Alcanivoracaceae</taxon>
        <taxon>Alcanivorax</taxon>
    </lineage>
</organism>
<comment type="caution">
    <text evidence="1">The sequence shown here is derived from an EMBL/GenBank/DDBJ whole genome shotgun (WGS) entry which is preliminary data.</text>
</comment>
<name>A0ABR4WEQ1_9GAMM</name>
<gene>
    <name evidence="1" type="ORF">T9A_00975</name>
</gene>
<evidence type="ECO:0000313" key="1">
    <source>
        <dbReference type="EMBL" id="KGD61766.1"/>
    </source>
</evidence>
<dbReference type="EMBL" id="ARXU01000003">
    <property type="protein sequence ID" value="KGD61766.1"/>
    <property type="molecule type" value="Genomic_DNA"/>
</dbReference>
<evidence type="ECO:0000313" key="2">
    <source>
        <dbReference type="Proteomes" id="UP000029443"/>
    </source>
</evidence>
<proteinExistence type="predicted"/>
<reference evidence="1 2" key="1">
    <citation type="submission" date="2012-09" db="EMBL/GenBank/DDBJ databases">
        <title>Genome Sequence of alkane-degrading Bacterium Alcanivorax jadensis T9.</title>
        <authorList>
            <person name="Lai Q."/>
            <person name="Shao Z."/>
        </authorList>
    </citation>
    <scope>NUCLEOTIDE SEQUENCE [LARGE SCALE GENOMIC DNA]</scope>
    <source>
        <strain evidence="1 2">T9</strain>
    </source>
</reference>
<protein>
    <submittedName>
        <fullName evidence="1">Uncharacterized protein</fullName>
    </submittedName>
</protein>
<sequence length="683" mass="71801">MTPIDDSGLADIRGQDGLTVNLESNGAIQAQQLNWITDRGNAPAGTCSGGVTDQHACTQLNGLTLQGDGNPLSAQLQLDVGSDGGVPLLALQYDWQPSLFTLDGMTLQTGTNPAYAGHSLGQVGLYSQGNLTLVNQGLFSTNGQHANLDFSMTGDWIYRQGGAGSAEMSIGNLIIQNRFTNGPAGGHAPATGVIGIDSNGLLLEADHTYTALEFDLMYKAAPTNFDRTDRQPLLYGAWLGGLKDARVRVSAGGLGYGYDGTAPNANWDYAGINTPRSEGLTIQTQWDYDTDFQLRLGHADGDRTRMELVNWRRLGNGSGPMFALDAVLDVVQNNTGPAGLCFGGGFSGGQPDSGLCTSAGGVFHPTRVAAGESAFAVLLRNGHLHAYSEQLTVANPTSGWSDSYDWGVVLTLGKLDADILAYPQGPAGNVGLRADATVMVQSPGFWDAANSADPLVRAAAADNWQTHSHFLFANTASDVAVGLLNNDLLWEARDLYLTLGDTDPAFPDLASGIMLRTDTLSHYQVRGLLGAGSLSDLGGTTANVALWDFNLSADQFRFVLYPATADGLATLGFEGYMNLDGNAYLSLAEVSSPQSAFRLSNVSGSIGWRNGNVVLKSGDQNSDGLPSLTIENELLLGQSADFGQSGGGNPLVGQVGFGDQQYGRIAMPGGTWHSEIIAKVPPP</sequence>
<keyword evidence="2" id="KW-1185">Reference proteome</keyword>
<accession>A0ABR4WEQ1</accession>
<dbReference type="Proteomes" id="UP000029443">
    <property type="component" value="Unassembled WGS sequence"/>
</dbReference>